<keyword evidence="2" id="KW-0963">Cytoplasm</keyword>
<evidence type="ECO:0000256" key="3">
    <source>
        <dbReference type="ARBA" id="ARBA00022676"/>
    </source>
</evidence>
<sequence length="91" mass="10547">MAIRLALPKGRLLRKTASLLQKADWRLDEYHSSMGFYRPKSERYPDVVIRVFHEKDIPIQIAMGNYDLGICGADWVEELIVKYPRSGLVKL</sequence>
<proteinExistence type="predicted"/>
<dbReference type="EMBL" id="BARS01023165">
    <property type="protein sequence ID" value="GAG08368.1"/>
    <property type="molecule type" value="Genomic_DNA"/>
</dbReference>
<dbReference type="GO" id="GO:0003879">
    <property type="term" value="F:ATP phosphoribosyltransferase activity"/>
    <property type="evidence" value="ECO:0007669"/>
    <property type="project" value="UniProtKB-EC"/>
</dbReference>
<comment type="subcellular location">
    <subcellularLocation>
        <location evidence="1">Cytoplasm</location>
    </subcellularLocation>
</comment>
<keyword evidence="4" id="KW-0547">Nucleotide-binding</keyword>
<dbReference type="SUPFAM" id="SSF53850">
    <property type="entry name" value="Periplasmic binding protein-like II"/>
    <property type="match status" value="1"/>
</dbReference>
<name>X0V785_9ZZZZ</name>
<evidence type="ECO:0000256" key="5">
    <source>
        <dbReference type="ARBA" id="ARBA00022840"/>
    </source>
</evidence>
<accession>X0V785</accession>
<keyword evidence="3" id="KW-0328">Glycosyltransferase</keyword>
<protein>
    <recommendedName>
        <fullName evidence="7">ATP phosphoribosyltransferase</fullName>
    </recommendedName>
</protein>
<dbReference type="AlphaFoldDB" id="X0V785"/>
<dbReference type="InterPro" id="IPR001348">
    <property type="entry name" value="ATP_PRibTrfase_HisG"/>
</dbReference>
<dbReference type="GO" id="GO:0000105">
    <property type="term" value="P:L-histidine biosynthetic process"/>
    <property type="evidence" value="ECO:0007669"/>
    <property type="project" value="UniProtKB-KW"/>
</dbReference>
<gene>
    <name evidence="6" type="ORF">S01H1_36915</name>
</gene>
<evidence type="ECO:0000313" key="6">
    <source>
        <dbReference type="EMBL" id="GAG08368.1"/>
    </source>
</evidence>
<feature type="non-terminal residue" evidence="6">
    <location>
        <position position="91"/>
    </location>
</feature>
<evidence type="ECO:0008006" key="7">
    <source>
        <dbReference type="Google" id="ProtNLM"/>
    </source>
</evidence>
<comment type="caution">
    <text evidence="6">The sequence shown here is derived from an EMBL/GenBank/DDBJ whole genome shotgun (WGS) entry which is preliminary data.</text>
</comment>
<dbReference type="PANTHER" id="PTHR21403:SF10">
    <property type="entry name" value="ATP PHOSPHORIBOSYLTRANSFERASE"/>
    <property type="match status" value="1"/>
</dbReference>
<organism evidence="6">
    <name type="scientific">marine sediment metagenome</name>
    <dbReference type="NCBI Taxonomy" id="412755"/>
    <lineage>
        <taxon>unclassified sequences</taxon>
        <taxon>metagenomes</taxon>
        <taxon>ecological metagenomes</taxon>
    </lineage>
</organism>
<dbReference type="GO" id="GO:0005737">
    <property type="term" value="C:cytoplasm"/>
    <property type="evidence" value="ECO:0007669"/>
    <property type="project" value="UniProtKB-SubCell"/>
</dbReference>
<keyword evidence="5" id="KW-0067">ATP-binding</keyword>
<keyword evidence="3" id="KW-0808">Transferase</keyword>
<evidence type="ECO:0000256" key="1">
    <source>
        <dbReference type="ARBA" id="ARBA00004496"/>
    </source>
</evidence>
<reference evidence="6" key="1">
    <citation type="journal article" date="2014" name="Front. Microbiol.">
        <title>High frequency of phylogenetically diverse reductive dehalogenase-homologous genes in deep subseafloor sedimentary metagenomes.</title>
        <authorList>
            <person name="Kawai M."/>
            <person name="Futagami T."/>
            <person name="Toyoda A."/>
            <person name="Takaki Y."/>
            <person name="Nishi S."/>
            <person name="Hori S."/>
            <person name="Arai W."/>
            <person name="Tsubouchi T."/>
            <person name="Morono Y."/>
            <person name="Uchiyama I."/>
            <person name="Ito T."/>
            <person name="Fujiyama A."/>
            <person name="Inagaki F."/>
            <person name="Takami H."/>
        </authorList>
    </citation>
    <scope>NUCLEOTIDE SEQUENCE</scope>
    <source>
        <strain evidence="6">Expedition CK06-06</strain>
    </source>
</reference>
<dbReference type="GO" id="GO:0005524">
    <property type="term" value="F:ATP binding"/>
    <property type="evidence" value="ECO:0007669"/>
    <property type="project" value="UniProtKB-KW"/>
</dbReference>
<evidence type="ECO:0000256" key="4">
    <source>
        <dbReference type="ARBA" id="ARBA00022741"/>
    </source>
</evidence>
<dbReference type="PANTHER" id="PTHR21403">
    <property type="entry name" value="ATP PHOSPHORIBOSYLTRANSFERASE ATP-PRTASE"/>
    <property type="match status" value="1"/>
</dbReference>
<dbReference type="Gene3D" id="3.40.190.10">
    <property type="entry name" value="Periplasmic binding protein-like II"/>
    <property type="match status" value="1"/>
</dbReference>
<evidence type="ECO:0000256" key="2">
    <source>
        <dbReference type="ARBA" id="ARBA00022490"/>
    </source>
</evidence>